<dbReference type="EnsemblMetazoa" id="XM_008212955">
    <property type="protein sequence ID" value="XP_008211177"/>
    <property type="gene ID" value="LOC100679019"/>
</dbReference>
<proteinExistence type="inferred from homology"/>
<dbReference type="Proteomes" id="UP000002358">
    <property type="component" value="Chromosome 4"/>
</dbReference>
<dbReference type="GO" id="GO:0030681">
    <property type="term" value="C:multimeric ribonuclease P complex"/>
    <property type="evidence" value="ECO:0007669"/>
    <property type="project" value="TreeGrafter"/>
</dbReference>
<evidence type="ECO:0000313" key="4">
    <source>
        <dbReference type="Proteomes" id="UP000002358"/>
    </source>
</evidence>
<protein>
    <submittedName>
        <fullName evidence="3">Uncharacterized protein</fullName>
    </submittedName>
</protein>
<dbReference type="GO" id="GO:0001682">
    <property type="term" value="P:tRNA 5'-leader removal"/>
    <property type="evidence" value="ECO:0007669"/>
    <property type="project" value="InterPro"/>
</dbReference>
<dbReference type="PANTHER" id="PTHR15441:SF1">
    <property type="entry name" value="RIBONUCLEASE P PROTEIN SUBUNIT P14"/>
    <property type="match status" value="1"/>
</dbReference>
<dbReference type="InParanoid" id="A0A7M7LUS7"/>
<accession>A0A7M7LUS7</accession>
<dbReference type="OrthoDB" id="7481291at2759"/>
<dbReference type="InterPro" id="IPR038085">
    <property type="entry name" value="Rnp2-like_sf"/>
</dbReference>
<sequence length="169" mass="19958">MPRCLSHLRRRRWQHIAGKYREADTLFMWLYIIQARPPVLWWILRDSREISSFLPKARRSFAWQRRRTLARELYKEPDNPVTATTVKTQLLIAVRQLLGTEGAAHKVDILKYDQSERRFILRCDSDHYVRLRAALTLASTFEGEPCSYSVHKASPNLLSFTANSRTYKH</sequence>
<organism evidence="3 4">
    <name type="scientific">Nasonia vitripennis</name>
    <name type="common">Parasitic wasp</name>
    <dbReference type="NCBI Taxonomy" id="7425"/>
    <lineage>
        <taxon>Eukaryota</taxon>
        <taxon>Metazoa</taxon>
        <taxon>Ecdysozoa</taxon>
        <taxon>Arthropoda</taxon>
        <taxon>Hexapoda</taxon>
        <taxon>Insecta</taxon>
        <taxon>Pterygota</taxon>
        <taxon>Neoptera</taxon>
        <taxon>Endopterygota</taxon>
        <taxon>Hymenoptera</taxon>
        <taxon>Apocrita</taxon>
        <taxon>Proctotrupomorpha</taxon>
        <taxon>Chalcidoidea</taxon>
        <taxon>Pteromalidae</taxon>
        <taxon>Pteromalinae</taxon>
        <taxon>Nasonia</taxon>
    </lineage>
</organism>
<name>A0A7M7LUS7_NASVI</name>
<keyword evidence="4" id="KW-1185">Reference proteome</keyword>
<dbReference type="Pfam" id="PF01900">
    <property type="entry name" value="RNase_P_Rpp14"/>
    <property type="match status" value="1"/>
</dbReference>
<dbReference type="GO" id="GO:0005730">
    <property type="term" value="C:nucleolus"/>
    <property type="evidence" value="ECO:0007669"/>
    <property type="project" value="TreeGrafter"/>
</dbReference>
<dbReference type="GeneID" id="100679019"/>
<dbReference type="RefSeq" id="XP_008211177.3">
    <property type="nucleotide sequence ID" value="XM_008212955.4"/>
</dbReference>
<dbReference type="PANTHER" id="PTHR15441">
    <property type="entry name" value="RIBONUCLEASE P PROTEIN SUBUNIT P14"/>
    <property type="match status" value="1"/>
</dbReference>
<dbReference type="SMR" id="A0A7M7LUS7"/>
<dbReference type="SUPFAM" id="SSF160350">
    <property type="entry name" value="Rnp2-like"/>
    <property type="match status" value="1"/>
</dbReference>
<comment type="similarity">
    <text evidence="1">Belongs to the eukaryotic/archaeal RNase P protein component 2 family.</text>
</comment>
<dbReference type="GO" id="GO:0033204">
    <property type="term" value="F:ribonuclease P RNA binding"/>
    <property type="evidence" value="ECO:0007669"/>
    <property type="project" value="TreeGrafter"/>
</dbReference>
<evidence type="ECO:0000256" key="2">
    <source>
        <dbReference type="ARBA" id="ARBA00022694"/>
    </source>
</evidence>
<dbReference type="InterPro" id="IPR002759">
    <property type="entry name" value="Pop5/Rpp14/Rnp2-like"/>
</dbReference>
<evidence type="ECO:0000256" key="1">
    <source>
        <dbReference type="ARBA" id="ARBA00010800"/>
    </source>
</evidence>
<keyword evidence="2" id="KW-0819">tRNA processing</keyword>
<dbReference type="Gene3D" id="3.30.70.3250">
    <property type="entry name" value="Ribonuclease P, Pop5 subunit"/>
    <property type="match status" value="1"/>
</dbReference>
<evidence type="ECO:0000313" key="3">
    <source>
        <dbReference type="EnsemblMetazoa" id="XP_008211177"/>
    </source>
</evidence>
<reference evidence="3" key="1">
    <citation type="submission" date="2021-01" db="UniProtKB">
        <authorList>
            <consortium name="EnsemblMetazoa"/>
        </authorList>
    </citation>
    <scope>IDENTIFICATION</scope>
</reference>
<dbReference type="AlphaFoldDB" id="A0A7M7LUS7"/>